<dbReference type="Pfam" id="PF13768">
    <property type="entry name" value="VWA_3"/>
    <property type="match status" value="1"/>
</dbReference>
<feature type="domain" description="VWFA" evidence="3">
    <location>
        <begin position="19"/>
        <end position="138"/>
    </location>
</feature>
<evidence type="ECO:0000256" key="2">
    <source>
        <dbReference type="SAM" id="MobiDB-lite"/>
    </source>
</evidence>
<dbReference type="Gene3D" id="3.40.50.410">
    <property type="entry name" value="von Willebrand factor, type A domain"/>
    <property type="match status" value="1"/>
</dbReference>
<feature type="compositionally biased region" description="Polar residues" evidence="2">
    <location>
        <begin position="486"/>
        <end position="531"/>
    </location>
</feature>
<dbReference type="PANTHER" id="PTHR14343">
    <property type="entry name" value="VWFA DOMAIN-CONTAINING PROTEIN"/>
    <property type="match status" value="1"/>
</dbReference>
<feature type="coiled-coil region" evidence="1">
    <location>
        <begin position="788"/>
        <end position="815"/>
    </location>
</feature>
<protein>
    <submittedName>
        <fullName evidence="6">Uncharacterized protein LOC101239185 isoform X2</fullName>
    </submittedName>
</protein>
<proteinExistence type="predicted"/>
<dbReference type="InterPro" id="IPR036465">
    <property type="entry name" value="vWFA_dom_sf"/>
</dbReference>
<dbReference type="Proteomes" id="UP001652625">
    <property type="component" value="Chromosome 12"/>
</dbReference>
<feature type="compositionally biased region" description="Basic and acidic residues" evidence="2">
    <location>
        <begin position="681"/>
        <end position="696"/>
    </location>
</feature>
<feature type="region of interest" description="Disordered" evidence="2">
    <location>
        <begin position="676"/>
        <end position="696"/>
    </location>
</feature>
<evidence type="ECO:0000313" key="6">
    <source>
        <dbReference type="RefSeq" id="XP_065667260.1"/>
    </source>
</evidence>
<feature type="region of interest" description="Disordered" evidence="2">
    <location>
        <begin position="466"/>
        <end position="548"/>
    </location>
</feature>
<dbReference type="InterPro" id="IPR032770">
    <property type="entry name" value="DUF4537"/>
</dbReference>
<gene>
    <name evidence="6" type="primary">LOC101239185</name>
</gene>
<dbReference type="Pfam" id="PF15057">
    <property type="entry name" value="DUF4537"/>
    <property type="match status" value="1"/>
</dbReference>
<dbReference type="RefSeq" id="XP_065667260.1">
    <property type="nucleotide sequence ID" value="XM_065811188.1"/>
</dbReference>
<feature type="domain" description="DUF4537" evidence="4">
    <location>
        <begin position="233"/>
        <end position="360"/>
    </location>
</feature>
<keyword evidence="1" id="KW-0175">Coiled coil</keyword>
<name>A0ABM4CZ66_HYDVU</name>
<keyword evidence="5" id="KW-1185">Reference proteome</keyword>
<reference evidence="6" key="1">
    <citation type="submission" date="2025-08" db="UniProtKB">
        <authorList>
            <consortium name="RefSeq"/>
        </authorList>
    </citation>
    <scope>IDENTIFICATION</scope>
</reference>
<evidence type="ECO:0000256" key="1">
    <source>
        <dbReference type="SAM" id="Coils"/>
    </source>
</evidence>
<accession>A0ABM4CZ66</accession>
<dbReference type="PANTHER" id="PTHR14343:SF5">
    <property type="entry name" value="DUF4537 DOMAIN-CONTAINING PROTEIN"/>
    <property type="match status" value="1"/>
</dbReference>
<sequence>MELLKKAVEKIEKSIHGKHVMILIDTSGSMYEVIEVIKQAVKELIKLISMRINSKFNIISFSKLITSYSNKMESCTEENLNSAYSWISSLICENATNMLSGLVAAFSEQYCDSLVLFTDSLPYQRPSVVLKFVNELSQSRPINSIYINNGYVDPKVEEFLLSLSVSTNGSSHTLTQFNNALEHKQNFPPCKEITTYCYDSLSSCSETSDNEENEVSSDDEKVLNIGDGYNIVGMTVLAKRVHDGYFYKGIVIRSYPDVDEVLVSFLPSKKALQHESIGLSEILLYDNIKKLKAYVGDRVLVNFDSKKKYVPGTVRENKHESTDKLVSLNMLKVEMFDGNIKTIPMTSVFPINEEIYLECVNSILLSSSHSITKKVVLSTVKRHCRMTHGITRNRFLSDKHNKKILTREELSEKIEAQLKESKALLNSLNIYEEPVNYFHHHGTPCYDDYDSGFAGESLEDSKVAHVKFTPKPPQSKKLTVEEIESSDSNTSEDQQSSIRTRTYTNPQSNHHQLQLQTPSTWNNKHSLPQSQWKRKHSSSVGSNVVERSKKHWVGRPLNKDMSHLKARRFNKKPFADDYQSVDGTPMPRKTDFHVKKRENIIHYQESDIPYQHFQHHDIIGHRVVEYKPVYIKNPSPNQSSSSKCEVKTVQENLNVNKIYEKKEKIKRQNEGKNIKVNNSYEQREHTKRENEVKKQEENKKILHKHHKEIDTNAYNRIKIIIERDNEKANYKQKKVKDRIQMEYDREDSKQKQKFARINAMAEKRMNYSTANHGNIEEKSSQTEIPPSQKRLDFERQRVENQIQNHEAKIQRLKALRKYTDARVETLKRNNDKSRDINEYVKNQQLSNSRANILP</sequence>
<evidence type="ECO:0000259" key="3">
    <source>
        <dbReference type="Pfam" id="PF13768"/>
    </source>
</evidence>
<evidence type="ECO:0000313" key="5">
    <source>
        <dbReference type="Proteomes" id="UP001652625"/>
    </source>
</evidence>
<dbReference type="GeneID" id="101239185"/>
<dbReference type="InterPro" id="IPR002035">
    <property type="entry name" value="VWF_A"/>
</dbReference>
<organism evidence="5 6">
    <name type="scientific">Hydra vulgaris</name>
    <name type="common">Hydra</name>
    <name type="synonym">Hydra attenuata</name>
    <dbReference type="NCBI Taxonomy" id="6087"/>
    <lineage>
        <taxon>Eukaryota</taxon>
        <taxon>Metazoa</taxon>
        <taxon>Cnidaria</taxon>
        <taxon>Hydrozoa</taxon>
        <taxon>Hydroidolina</taxon>
        <taxon>Anthoathecata</taxon>
        <taxon>Aplanulata</taxon>
        <taxon>Hydridae</taxon>
        <taxon>Hydra</taxon>
    </lineage>
</organism>
<dbReference type="SUPFAM" id="SSF53300">
    <property type="entry name" value="vWA-like"/>
    <property type="match status" value="1"/>
</dbReference>
<evidence type="ECO:0000259" key="4">
    <source>
        <dbReference type="Pfam" id="PF15057"/>
    </source>
</evidence>